<evidence type="ECO:0000256" key="4">
    <source>
        <dbReference type="ARBA" id="ARBA00023136"/>
    </source>
</evidence>
<sequence>MRAVTQSTVRSFDLAQPASRTFNDTYVGALCVLLGGYAIVGKTFAYIGVPPLYIGEILLVVGLLTFVRSGCWLASVATPASRMLLVLIAWVVLRTVPYIGTYGPDALRDSVIITYGVFCFIVIGLLLEDPGRLDRALASYHAFIRVYALIGGGCAALSLSKMLIPGTSLQVIDLSPGAIATHLAGAAAFAILGLGRFSRFWVAMLLISMVMVTSSRGAMLACIVAIFASAILGGRIRQLLPVLGFAAVALMVASLLDINVHIAPEGRVIGPDQIIEGFKSILGVSDASNYEATKEFRTRWWSTIQDYTFNGPYFWTGKGFGVNIAMEDGYQLWAITEGLRSPHNGSMTILARAGVPGFLLWVALCGTWFTMLIRSMLLAQRRNESRWAKIFIWLACYGAAIIIEASFNVSLEGPMVGIWFWCLFGFGIGASMMFRTGLISEHASGERQREG</sequence>
<evidence type="ECO:0000259" key="6">
    <source>
        <dbReference type="Pfam" id="PF04932"/>
    </source>
</evidence>
<feature type="transmembrane region" description="Helical" evidence="5">
    <location>
        <begin position="171"/>
        <end position="194"/>
    </location>
</feature>
<keyword evidence="4 5" id="KW-0472">Membrane</keyword>
<feature type="transmembrane region" description="Helical" evidence="5">
    <location>
        <begin position="83"/>
        <end position="103"/>
    </location>
</feature>
<evidence type="ECO:0000313" key="7">
    <source>
        <dbReference type="EMBL" id="GLS44747.1"/>
    </source>
</evidence>
<protein>
    <recommendedName>
        <fullName evidence="6">O-antigen ligase-related domain-containing protein</fullName>
    </recommendedName>
</protein>
<feature type="transmembrane region" description="Helical" evidence="5">
    <location>
        <begin position="57"/>
        <end position="77"/>
    </location>
</feature>
<feature type="transmembrane region" description="Helical" evidence="5">
    <location>
        <begin position="416"/>
        <end position="434"/>
    </location>
</feature>
<dbReference type="Pfam" id="PF04932">
    <property type="entry name" value="Wzy_C"/>
    <property type="match status" value="1"/>
</dbReference>
<gene>
    <name evidence="7" type="ORF">GCM10007884_27350</name>
</gene>
<organism evidence="7 8">
    <name type="scientific">Methylobacterium brachythecii</name>
    <dbReference type="NCBI Taxonomy" id="1176177"/>
    <lineage>
        <taxon>Bacteria</taxon>
        <taxon>Pseudomonadati</taxon>
        <taxon>Pseudomonadota</taxon>
        <taxon>Alphaproteobacteria</taxon>
        <taxon>Hyphomicrobiales</taxon>
        <taxon>Methylobacteriaceae</taxon>
        <taxon>Methylobacterium</taxon>
    </lineage>
</organism>
<evidence type="ECO:0000313" key="8">
    <source>
        <dbReference type="Proteomes" id="UP001156881"/>
    </source>
</evidence>
<name>A0ABQ6D976_9HYPH</name>
<comment type="caution">
    <text evidence="7">The sequence shown here is derived from an EMBL/GenBank/DDBJ whole genome shotgun (WGS) entry which is preliminary data.</text>
</comment>
<dbReference type="Proteomes" id="UP001156881">
    <property type="component" value="Unassembled WGS sequence"/>
</dbReference>
<feature type="transmembrane region" description="Helical" evidence="5">
    <location>
        <begin position="349"/>
        <end position="369"/>
    </location>
</feature>
<keyword evidence="2 5" id="KW-0812">Transmembrane</keyword>
<reference evidence="8" key="1">
    <citation type="journal article" date="2019" name="Int. J. Syst. Evol. Microbiol.">
        <title>The Global Catalogue of Microorganisms (GCM) 10K type strain sequencing project: providing services to taxonomists for standard genome sequencing and annotation.</title>
        <authorList>
            <consortium name="The Broad Institute Genomics Platform"/>
            <consortium name="The Broad Institute Genome Sequencing Center for Infectious Disease"/>
            <person name="Wu L."/>
            <person name="Ma J."/>
        </authorList>
    </citation>
    <scope>NUCLEOTIDE SEQUENCE [LARGE SCALE GENOMIC DNA]</scope>
    <source>
        <strain evidence="8">NBRC 107710</strain>
    </source>
</reference>
<evidence type="ECO:0000256" key="1">
    <source>
        <dbReference type="ARBA" id="ARBA00004141"/>
    </source>
</evidence>
<keyword evidence="3 5" id="KW-1133">Transmembrane helix</keyword>
<keyword evidence="8" id="KW-1185">Reference proteome</keyword>
<evidence type="ECO:0000256" key="2">
    <source>
        <dbReference type="ARBA" id="ARBA00022692"/>
    </source>
</evidence>
<accession>A0ABQ6D976</accession>
<feature type="transmembrane region" description="Helical" evidence="5">
    <location>
        <begin position="200"/>
        <end position="227"/>
    </location>
</feature>
<evidence type="ECO:0000256" key="3">
    <source>
        <dbReference type="ARBA" id="ARBA00022989"/>
    </source>
</evidence>
<feature type="transmembrane region" description="Helical" evidence="5">
    <location>
        <begin position="110"/>
        <end position="127"/>
    </location>
</feature>
<dbReference type="EMBL" id="BSPG01000014">
    <property type="protein sequence ID" value="GLS44747.1"/>
    <property type="molecule type" value="Genomic_DNA"/>
</dbReference>
<feature type="transmembrane region" description="Helical" evidence="5">
    <location>
        <begin position="26"/>
        <end position="45"/>
    </location>
</feature>
<feature type="transmembrane region" description="Helical" evidence="5">
    <location>
        <begin position="390"/>
        <end position="410"/>
    </location>
</feature>
<feature type="domain" description="O-antigen ligase-related" evidence="6">
    <location>
        <begin position="202"/>
        <end position="362"/>
    </location>
</feature>
<proteinExistence type="predicted"/>
<dbReference type="InterPro" id="IPR007016">
    <property type="entry name" value="O-antigen_ligase-rel_domated"/>
</dbReference>
<evidence type="ECO:0000256" key="5">
    <source>
        <dbReference type="SAM" id="Phobius"/>
    </source>
</evidence>
<comment type="subcellular location">
    <subcellularLocation>
        <location evidence="1">Membrane</location>
        <topology evidence="1">Multi-pass membrane protein</topology>
    </subcellularLocation>
</comment>
<feature type="transmembrane region" description="Helical" evidence="5">
    <location>
        <begin position="139"/>
        <end position="159"/>
    </location>
</feature>